<dbReference type="Gene3D" id="2.60.120.700">
    <property type="entry name" value="Peptidase G1"/>
    <property type="match status" value="1"/>
</dbReference>
<evidence type="ECO:0008006" key="4">
    <source>
        <dbReference type="Google" id="ProtNLM"/>
    </source>
</evidence>
<protein>
    <recommendedName>
        <fullName evidence="4">Peptidase A4 family protein</fullName>
    </recommendedName>
</protein>
<feature type="active site" description="Proton acceptor" evidence="1">
    <location>
        <position position="159"/>
    </location>
</feature>
<dbReference type="InterPro" id="IPR000250">
    <property type="entry name" value="Peptidase_G1"/>
</dbReference>
<keyword evidence="3" id="KW-1185">Reference proteome</keyword>
<evidence type="ECO:0000256" key="1">
    <source>
        <dbReference type="PIRSR" id="PIRSR600250-50"/>
    </source>
</evidence>
<dbReference type="InterPro" id="IPR038656">
    <property type="entry name" value="Peptidase_G1_sf"/>
</dbReference>
<proteinExistence type="predicted"/>
<dbReference type="Pfam" id="PF01828">
    <property type="entry name" value="Peptidase_A4"/>
    <property type="match status" value="1"/>
</dbReference>
<comment type="caution">
    <text evidence="2">The sequence shown here is derived from an EMBL/GenBank/DDBJ whole genome shotgun (WGS) entry which is preliminary data.</text>
</comment>
<feature type="non-terminal residue" evidence="2">
    <location>
        <position position="1"/>
    </location>
</feature>
<accession>A0A941ISM4</accession>
<dbReference type="RefSeq" id="WP_212531023.1">
    <property type="nucleotide sequence ID" value="NZ_JAGSOG010000148.1"/>
</dbReference>
<organism evidence="2 3">
    <name type="scientific">Actinospica durhamensis</name>
    <dbReference type="NCBI Taxonomy" id="1508375"/>
    <lineage>
        <taxon>Bacteria</taxon>
        <taxon>Bacillati</taxon>
        <taxon>Actinomycetota</taxon>
        <taxon>Actinomycetes</taxon>
        <taxon>Catenulisporales</taxon>
        <taxon>Actinospicaceae</taxon>
        <taxon>Actinospica</taxon>
    </lineage>
</organism>
<dbReference type="InterPro" id="IPR013320">
    <property type="entry name" value="ConA-like_dom_sf"/>
</dbReference>
<gene>
    <name evidence="2" type="ORF">KDL01_24930</name>
</gene>
<dbReference type="SUPFAM" id="SSF49899">
    <property type="entry name" value="Concanavalin A-like lectins/glucanases"/>
    <property type="match status" value="1"/>
</dbReference>
<evidence type="ECO:0000313" key="2">
    <source>
        <dbReference type="EMBL" id="MBR7836547.1"/>
    </source>
</evidence>
<name>A0A941ISM4_9ACTN</name>
<dbReference type="PANTHER" id="PTHR37536">
    <property type="entry name" value="PUTATIVE (AFU_ORTHOLOGUE AFUA_3G02970)-RELATED"/>
    <property type="match status" value="1"/>
</dbReference>
<sequence>ASAPAPGTGRPFIPGITTFTPAQTQSSTNWAGYAATGGKYTSVSASWVQPTVQCTANGIVAFWVGLDGWGSSSVEQDGTAADCSTGTPSYYAWWETYPQNAMQDYADAVAPGDALTSTVTSLGSGMYELDLDDTTKGWSEHHKVSAPGAVDASAEIIAEAVSEGDAVSALPDFDAVNFTGSRVDKAAPQQAGAQPIDMTGTSGAIVAATGAIDQAGDFAVAYQNTSGLLRVGVQPAGFGGGRHGRAAPRPIF</sequence>
<dbReference type="GO" id="GO:0006508">
    <property type="term" value="P:proteolysis"/>
    <property type="evidence" value="ECO:0007669"/>
    <property type="project" value="InterPro"/>
</dbReference>
<dbReference type="CDD" id="cd13426">
    <property type="entry name" value="Peptidase_G1"/>
    <property type="match status" value="1"/>
</dbReference>
<dbReference type="EMBL" id="JAGSOG010000148">
    <property type="protein sequence ID" value="MBR7836547.1"/>
    <property type="molecule type" value="Genomic_DNA"/>
</dbReference>
<evidence type="ECO:0000313" key="3">
    <source>
        <dbReference type="Proteomes" id="UP000675781"/>
    </source>
</evidence>
<dbReference type="GO" id="GO:0070007">
    <property type="term" value="F:glutamic-type endopeptidase activity"/>
    <property type="evidence" value="ECO:0007669"/>
    <property type="project" value="InterPro"/>
</dbReference>
<dbReference type="PANTHER" id="PTHR37536:SF1">
    <property type="entry name" value="ASPERGILLOPEPSIN, PUTAITVE (AFU_ORTHOLOGUE AFUA_7G01200)"/>
    <property type="match status" value="1"/>
</dbReference>
<reference evidence="2" key="1">
    <citation type="submission" date="2021-04" db="EMBL/GenBank/DDBJ databases">
        <title>Genome based classification of Actinospica acidithermotolerans sp. nov., an actinobacterium isolated from an Indonesian hot spring.</title>
        <authorList>
            <person name="Kusuma A.B."/>
            <person name="Putra K.E."/>
            <person name="Nafisah S."/>
            <person name="Loh J."/>
            <person name="Nouioui I."/>
            <person name="Goodfellow M."/>
        </authorList>
    </citation>
    <scope>NUCLEOTIDE SEQUENCE</scope>
    <source>
        <strain evidence="2">CSCA 57</strain>
    </source>
</reference>
<dbReference type="AlphaFoldDB" id="A0A941ISM4"/>
<dbReference type="Proteomes" id="UP000675781">
    <property type="component" value="Unassembled WGS sequence"/>
</dbReference>